<name>A0A1B7KXM6_9ENTR</name>
<organism evidence="1 2">
    <name type="scientific">Mangrovibacter phragmitis</name>
    <dbReference type="NCBI Taxonomy" id="1691903"/>
    <lineage>
        <taxon>Bacteria</taxon>
        <taxon>Pseudomonadati</taxon>
        <taxon>Pseudomonadota</taxon>
        <taxon>Gammaproteobacteria</taxon>
        <taxon>Enterobacterales</taxon>
        <taxon>Enterobacteriaceae</taxon>
        <taxon>Mangrovibacter</taxon>
    </lineage>
</organism>
<reference evidence="2" key="1">
    <citation type="submission" date="2016-05" db="EMBL/GenBank/DDBJ databases">
        <authorList>
            <person name="Behera P."/>
            <person name="Vaishampayan P."/>
            <person name="Singh N."/>
            <person name="Raina V."/>
            <person name="Suar M."/>
            <person name="Pattnaik A."/>
            <person name="Rastogi G."/>
        </authorList>
    </citation>
    <scope>NUCLEOTIDE SEQUENCE [LARGE SCALE GENOMIC DNA]</scope>
    <source>
        <strain evidence="2">MP23</strain>
    </source>
</reference>
<dbReference type="RefSeq" id="WP_064601267.1">
    <property type="nucleotide sequence ID" value="NZ_LYRP01000050.1"/>
</dbReference>
<dbReference type="EMBL" id="LYRP01000050">
    <property type="protein sequence ID" value="OAT74889.1"/>
    <property type="molecule type" value="Genomic_DNA"/>
</dbReference>
<sequence length="158" mass="17925">MKQVDNFSLQVVRESQDTQMGEYNVLFDGNITGINVPYCVVEAAVKVDEDLFLLFLTDDVPFEEMLHIALIHMKQGILEMIDLGGAYTTGSFKHLEIENDRVNFHFIGDTTWTVRIAEKPFFRMPFTGDPRGISRPMAMKHYILISADPPPARADGSR</sequence>
<dbReference type="STRING" id="1691903.A9B99_17020"/>
<comment type="caution">
    <text evidence="1">The sequence shown here is derived from an EMBL/GenBank/DDBJ whole genome shotgun (WGS) entry which is preliminary data.</text>
</comment>
<evidence type="ECO:0000313" key="2">
    <source>
        <dbReference type="Proteomes" id="UP000078225"/>
    </source>
</evidence>
<dbReference type="Proteomes" id="UP000078225">
    <property type="component" value="Unassembled WGS sequence"/>
</dbReference>
<gene>
    <name evidence="1" type="ORF">A9B99_17020</name>
</gene>
<evidence type="ECO:0000313" key="1">
    <source>
        <dbReference type="EMBL" id="OAT74889.1"/>
    </source>
</evidence>
<dbReference type="OrthoDB" id="7065204at2"/>
<protein>
    <submittedName>
        <fullName evidence="1">Uncharacterized protein</fullName>
    </submittedName>
</protein>
<dbReference type="AlphaFoldDB" id="A0A1B7KXM6"/>
<keyword evidence="2" id="KW-1185">Reference proteome</keyword>
<proteinExistence type="predicted"/>
<accession>A0A1B7KXM6</accession>